<comment type="caution">
    <text evidence="3">The sequence shown here is derived from an EMBL/GenBank/DDBJ whole genome shotgun (WGS) entry which is preliminary data.</text>
</comment>
<feature type="region of interest" description="Disordered" evidence="2">
    <location>
        <begin position="61"/>
        <end position="83"/>
    </location>
</feature>
<gene>
    <name evidence="3" type="ORF">SAJA_11960</name>
</gene>
<dbReference type="RefSeq" id="WP_123658869.1">
    <property type="nucleotide sequence ID" value="NZ_AYKG01000041.1"/>
</dbReference>
<evidence type="ECO:0000313" key="4">
    <source>
        <dbReference type="Proteomes" id="UP000285310"/>
    </source>
</evidence>
<evidence type="ECO:0000256" key="2">
    <source>
        <dbReference type="SAM" id="MobiDB-lite"/>
    </source>
</evidence>
<feature type="coiled-coil region" evidence="1">
    <location>
        <begin position="6"/>
        <end position="61"/>
    </location>
</feature>
<keyword evidence="4" id="KW-1185">Reference proteome</keyword>
<proteinExistence type="predicted"/>
<accession>A0A423PKB2</accession>
<sequence length="83" mass="9455">MTVFDIDTFERRISELVRAYETLRADHEALVATHADEVRRNEDVRSRLAHVIERIRALEAETQTETGIATRPTDADDTSRASS</sequence>
<dbReference type="AlphaFoldDB" id="A0A423PKB2"/>
<dbReference type="Proteomes" id="UP000285310">
    <property type="component" value="Unassembled WGS sequence"/>
</dbReference>
<evidence type="ECO:0000256" key="1">
    <source>
        <dbReference type="SAM" id="Coils"/>
    </source>
</evidence>
<dbReference type="EMBL" id="AYKG01000041">
    <property type="protein sequence ID" value="ROO25952.1"/>
    <property type="molecule type" value="Genomic_DNA"/>
</dbReference>
<evidence type="ECO:0000313" key="3">
    <source>
        <dbReference type="EMBL" id="ROO25952.1"/>
    </source>
</evidence>
<reference evidence="3 4" key="1">
    <citation type="submission" date="2013-10" db="EMBL/GenBank/DDBJ databases">
        <title>Salinisphaera japonica YTM-1 Genome Sequencing.</title>
        <authorList>
            <person name="Lai Q."/>
            <person name="Li C."/>
            <person name="Shao Z."/>
        </authorList>
    </citation>
    <scope>NUCLEOTIDE SEQUENCE [LARGE SCALE GENOMIC DNA]</scope>
    <source>
        <strain evidence="3 4">YTM-1</strain>
    </source>
</reference>
<dbReference type="OrthoDB" id="7066546at2"/>
<protein>
    <recommendedName>
        <fullName evidence="5">TIGR02449 family protein</fullName>
    </recommendedName>
</protein>
<name>A0A423PKB2_9GAMM</name>
<organism evidence="3 4">
    <name type="scientific">Salinisphaera japonica YTM-1</name>
    <dbReference type="NCBI Taxonomy" id="1209778"/>
    <lineage>
        <taxon>Bacteria</taxon>
        <taxon>Pseudomonadati</taxon>
        <taxon>Pseudomonadota</taxon>
        <taxon>Gammaproteobacteria</taxon>
        <taxon>Salinisphaerales</taxon>
        <taxon>Salinisphaeraceae</taxon>
        <taxon>Salinisphaera</taxon>
    </lineage>
</organism>
<feature type="compositionally biased region" description="Basic and acidic residues" evidence="2">
    <location>
        <begin position="73"/>
        <end position="83"/>
    </location>
</feature>
<evidence type="ECO:0008006" key="5">
    <source>
        <dbReference type="Google" id="ProtNLM"/>
    </source>
</evidence>
<dbReference type="InParanoid" id="A0A423PKB2"/>
<keyword evidence="1" id="KW-0175">Coiled coil</keyword>